<gene>
    <name evidence="1" type="ORF">Q765_00180</name>
</gene>
<name>A0A0A2MA83_9FLAO</name>
<comment type="caution">
    <text evidence="1">The sequence shown here is derived from an EMBL/GenBank/DDBJ whole genome shotgun (WGS) entry which is preliminary data.</text>
</comment>
<proteinExistence type="predicted"/>
<evidence type="ECO:0000313" key="2">
    <source>
        <dbReference type="Proteomes" id="UP000030152"/>
    </source>
</evidence>
<keyword evidence="2" id="KW-1185">Reference proteome</keyword>
<organism evidence="1 2">
    <name type="scientific">Flavobacterium rivuli WB 3.3-2 = DSM 21788</name>
    <dbReference type="NCBI Taxonomy" id="1121895"/>
    <lineage>
        <taxon>Bacteria</taxon>
        <taxon>Pseudomonadati</taxon>
        <taxon>Bacteroidota</taxon>
        <taxon>Flavobacteriia</taxon>
        <taxon>Flavobacteriales</taxon>
        <taxon>Flavobacteriaceae</taxon>
        <taxon>Flavobacterium</taxon>
    </lineage>
</organism>
<dbReference type="EMBL" id="JRLX01000001">
    <property type="protein sequence ID" value="KGO88373.1"/>
    <property type="molecule type" value="Genomic_DNA"/>
</dbReference>
<protein>
    <submittedName>
        <fullName evidence="1">Uncharacterized protein</fullName>
    </submittedName>
</protein>
<evidence type="ECO:0000313" key="1">
    <source>
        <dbReference type="EMBL" id="KGO88373.1"/>
    </source>
</evidence>
<reference evidence="1 2" key="1">
    <citation type="submission" date="2013-09" db="EMBL/GenBank/DDBJ databases">
        <authorList>
            <person name="Zeng Z."/>
            <person name="Chen C."/>
        </authorList>
    </citation>
    <scope>NUCLEOTIDE SEQUENCE [LARGE SCALE GENOMIC DNA]</scope>
    <source>
        <strain evidence="1 2">WB 3.3-2</strain>
    </source>
</reference>
<accession>A0A0A2MA83</accession>
<dbReference type="STRING" id="1121895.GCA_000378485_00246"/>
<dbReference type="RefSeq" id="WP_020211371.1">
    <property type="nucleotide sequence ID" value="NZ_JRLX01000001.1"/>
</dbReference>
<dbReference type="AlphaFoldDB" id="A0A0A2MA83"/>
<sequence length="91" mass="9806">MQTITANQGQNFKDLVIKATGDVANLIVMAAANDVSPTATPVVGRVYIVAGTIKKSISELFTNNDTPATLFIDTERPVTNLYGFPETFPFL</sequence>
<dbReference type="Proteomes" id="UP000030152">
    <property type="component" value="Unassembled WGS sequence"/>
</dbReference>